<reference evidence="2" key="2">
    <citation type="journal article" date="2022" name="Sci. Rep.">
        <title>In silico prediction of the enzymes involved in the degradation of the herbicide molinate by Gulosibacter molinativorax ON4T.</title>
        <authorList>
            <person name="Lopes A.R."/>
            <person name="Bunin E."/>
            <person name="Viana A.T."/>
            <person name="Froufe H."/>
            <person name="Munoz-Merida A."/>
            <person name="Pinho D."/>
            <person name="Figueiredo J."/>
            <person name="Barroso C."/>
            <person name="Vaz-Moreira I."/>
            <person name="Bellanger X."/>
            <person name="Egas C."/>
            <person name="Nunes O.C."/>
        </authorList>
    </citation>
    <scope>NUCLEOTIDE SEQUENCE</scope>
    <source>
        <strain evidence="2">ON4</strain>
    </source>
</reference>
<dbReference type="Pfam" id="PF05258">
    <property type="entry name" value="DciA"/>
    <property type="match status" value="1"/>
</dbReference>
<accession>A0ABT7C926</accession>
<evidence type="ECO:0000313" key="2">
    <source>
        <dbReference type="EMBL" id="MDJ1371692.1"/>
    </source>
</evidence>
<organism evidence="2 3">
    <name type="scientific">Gulosibacter molinativorax</name>
    <dbReference type="NCBI Taxonomy" id="256821"/>
    <lineage>
        <taxon>Bacteria</taxon>
        <taxon>Bacillati</taxon>
        <taxon>Actinomycetota</taxon>
        <taxon>Actinomycetes</taxon>
        <taxon>Micrococcales</taxon>
        <taxon>Microbacteriaceae</taxon>
        <taxon>Gulosibacter</taxon>
    </lineage>
</organism>
<sequence length="173" mass="19819">MMHRARPMTEQSEASEVWNRFKEVFGGKTTSFHRRKQRGDKKQEATKEEQFAFGPHRDPIGTADLLDSLFRQYNWQGPLAQAKVINDWAQLAGEQTAQHTQPLYVNERKLVVQCDSTAWATQLRSIRSTILATIRERVPDAEIDEIQFLNPGAPSWKRGPRSIPGRGPRDTYG</sequence>
<evidence type="ECO:0000256" key="1">
    <source>
        <dbReference type="SAM" id="MobiDB-lite"/>
    </source>
</evidence>
<gene>
    <name evidence="2" type="ORF">C7K25_09990</name>
</gene>
<dbReference type="PANTHER" id="PTHR36456">
    <property type="entry name" value="UPF0232 PROTEIN SCO3875"/>
    <property type="match status" value="1"/>
</dbReference>
<reference evidence="2" key="1">
    <citation type="submission" date="2018-03" db="EMBL/GenBank/DDBJ databases">
        <authorList>
            <person name="Nunes O.C."/>
            <person name="Lopes A.R."/>
            <person name="Froufe H."/>
            <person name="Munoz-Merida A."/>
            <person name="Barroso C."/>
            <person name="Egas C."/>
        </authorList>
    </citation>
    <scope>NUCLEOTIDE SEQUENCE</scope>
    <source>
        <strain evidence="2">ON4</strain>
    </source>
</reference>
<dbReference type="EMBL" id="PXVD01000015">
    <property type="protein sequence ID" value="MDJ1371692.1"/>
    <property type="molecule type" value="Genomic_DNA"/>
</dbReference>
<evidence type="ECO:0000313" key="3">
    <source>
        <dbReference type="Proteomes" id="UP001170379"/>
    </source>
</evidence>
<proteinExistence type="predicted"/>
<name>A0ABT7C926_9MICO</name>
<keyword evidence="3" id="KW-1185">Reference proteome</keyword>
<feature type="region of interest" description="Disordered" evidence="1">
    <location>
        <begin position="150"/>
        <end position="173"/>
    </location>
</feature>
<protein>
    <submittedName>
        <fullName evidence="2">DUF721 domain-containing protein</fullName>
    </submittedName>
</protein>
<dbReference type="PANTHER" id="PTHR36456:SF1">
    <property type="entry name" value="UPF0232 PROTEIN SCO3875"/>
    <property type="match status" value="1"/>
</dbReference>
<dbReference type="InterPro" id="IPR007922">
    <property type="entry name" value="DciA-like"/>
</dbReference>
<comment type="caution">
    <text evidence="2">The sequence shown here is derived from an EMBL/GenBank/DDBJ whole genome shotgun (WGS) entry which is preliminary data.</text>
</comment>
<dbReference type="Proteomes" id="UP001170379">
    <property type="component" value="Unassembled WGS sequence"/>
</dbReference>